<evidence type="ECO:0008006" key="3">
    <source>
        <dbReference type="Google" id="ProtNLM"/>
    </source>
</evidence>
<gene>
    <name evidence="1" type="ORF">P7D85_09025</name>
</gene>
<proteinExistence type="predicted"/>
<protein>
    <recommendedName>
        <fullName evidence="3">DUF2922 family protein</fullName>
    </recommendedName>
</protein>
<dbReference type="EMBL" id="JARPYI010000004">
    <property type="protein sequence ID" value="MDT2599916.1"/>
    <property type="molecule type" value="Genomic_DNA"/>
</dbReference>
<name>A0ABU3EZ39_9ENTE</name>
<dbReference type="InterPro" id="IPR021321">
    <property type="entry name" value="DUF2922"/>
</dbReference>
<comment type="caution">
    <text evidence="1">The sequence shown here is derived from an EMBL/GenBank/DDBJ whole genome shotgun (WGS) entry which is preliminary data.</text>
</comment>
<dbReference type="Proteomes" id="UP001252875">
    <property type="component" value="Unassembled WGS sequence"/>
</dbReference>
<dbReference type="RefSeq" id="WP_311822837.1">
    <property type="nucleotide sequence ID" value="NZ_JARPYF010000007.1"/>
</dbReference>
<reference evidence="1 2" key="1">
    <citation type="submission" date="2023-03" db="EMBL/GenBank/DDBJ databases">
        <authorList>
            <person name="Shen W."/>
            <person name="Cai J."/>
        </authorList>
    </citation>
    <scope>NUCLEOTIDE SEQUENCE [LARGE SCALE GENOMIC DNA]</scope>
    <source>
        <strain evidence="1 2">D6-4</strain>
    </source>
</reference>
<evidence type="ECO:0000313" key="1">
    <source>
        <dbReference type="EMBL" id="MDT2599916.1"/>
    </source>
</evidence>
<dbReference type="Pfam" id="PF11148">
    <property type="entry name" value="DUF2922"/>
    <property type="match status" value="1"/>
</dbReference>
<sequence>MFSLSAVYENSVGKRHRWTMKGVNPNKSAEEIRTTLEKLTIVNKFDRNGVNLFQKVITAKFVETIETPVFDTRDEAATEADEVLEPEEEVELADLKEMANFFGFDEQEAESLSHEELQKQINEQMPPNFVFEGFVTEDDEELPLEEEIKVIPPTSGKRKKKLTKKEKRLLKQFKNRR</sequence>
<keyword evidence="2" id="KW-1185">Reference proteome</keyword>
<accession>A0ABU3EZ39</accession>
<organism evidence="1 2">
    <name type="scientific">Enterococcus hulanensis</name>
    <dbReference type="NCBI Taxonomy" id="2559929"/>
    <lineage>
        <taxon>Bacteria</taxon>
        <taxon>Bacillati</taxon>
        <taxon>Bacillota</taxon>
        <taxon>Bacilli</taxon>
        <taxon>Lactobacillales</taxon>
        <taxon>Enterococcaceae</taxon>
        <taxon>Enterococcus</taxon>
    </lineage>
</organism>
<evidence type="ECO:0000313" key="2">
    <source>
        <dbReference type="Proteomes" id="UP001252875"/>
    </source>
</evidence>